<evidence type="ECO:0000259" key="1">
    <source>
        <dbReference type="Pfam" id="PF01979"/>
    </source>
</evidence>
<evidence type="ECO:0000313" key="3">
    <source>
        <dbReference type="Proteomes" id="UP000194139"/>
    </source>
</evidence>
<dbReference type="InterPro" id="IPR032466">
    <property type="entry name" value="Metal_Hydrolase"/>
</dbReference>
<keyword evidence="3" id="KW-1185">Reference proteome</keyword>
<dbReference type="Pfam" id="PF01979">
    <property type="entry name" value="Amidohydro_1"/>
    <property type="match status" value="1"/>
</dbReference>
<name>A0A1W6Z0C4_9BORD</name>
<dbReference type="InterPro" id="IPR057744">
    <property type="entry name" value="OTAase-like"/>
</dbReference>
<dbReference type="EMBL" id="CP021109">
    <property type="protein sequence ID" value="ARP86790.1"/>
    <property type="molecule type" value="Genomic_DNA"/>
</dbReference>
<dbReference type="Gene3D" id="3.20.20.140">
    <property type="entry name" value="Metal-dependent hydrolases"/>
    <property type="match status" value="1"/>
</dbReference>
<dbReference type="PANTHER" id="PTHR43135:SF3">
    <property type="entry name" value="ALPHA-D-RIBOSE 1-METHYLPHOSPHONATE 5-TRIPHOSPHATE DIPHOSPHATASE"/>
    <property type="match status" value="1"/>
</dbReference>
<dbReference type="RefSeq" id="WP_086072482.1">
    <property type="nucleotide sequence ID" value="NZ_CP021109.1"/>
</dbReference>
<dbReference type="AlphaFoldDB" id="A0A1W6Z0C4"/>
<feature type="domain" description="Amidohydrolase-related" evidence="1">
    <location>
        <begin position="60"/>
        <end position="402"/>
    </location>
</feature>
<dbReference type="SUPFAM" id="SSF51338">
    <property type="entry name" value="Composite domain of metallo-dependent hydrolases"/>
    <property type="match status" value="1"/>
</dbReference>
<proteinExistence type="predicted"/>
<sequence>MNRKGYLLKGKVIDGTLNAPLEQGAVVTDGQYIAWAGAARDLPPQYNADEYTLIDLPGRTIMPGLIDGHTHISFGESRSEEENALYTPVEFRTAKALYYARKILQAGVTSAFDAATTYAVAQAVRDAIDTGMFPGPRYTVSGRQITNHQGLEDSFPSEMAFPVGQAAVLVRNPDDLVEAVRLQVKDGVDAIKVSGSNDNLITPDAQDISAFTLDELRCIADETHRLGKLCSIHARSTVSSRDAALAGFDNIFHASYIDDAGIEACLKNGCVITPTLTLLVNLIEANRAMAGASGVEAFEREVAAARVNLRKAYDAGVPLIAGSESGWSPVPYGHWHAREMEIFVKLLELTPLQAIHANTLAATRLLSPRYRDKVGKLEAGRYADILVVPGDPIQDIALLQRPSRFDYIFQGGAPIDRTPPAPRRRMWYERTKTFLSGLYVYDEANGQGSFLPE</sequence>
<dbReference type="InterPro" id="IPR011059">
    <property type="entry name" value="Metal-dep_hydrolase_composite"/>
</dbReference>
<dbReference type="GO" id="GO:0016810">
    <property type="term" value="F:hydrolase activity, acting on carbon-nitrogen (but not peptide) bonds"/>
    <property type="evidence" value="ECO:0007669"/>
    <property type="project" value="InterPro"/>
</dbReference>
<accession>A0A1W6Z0C4</accession>
<dbReference type="Gene3D" id="2.30.40.10">
    <property type="entry name" value="Urease, subunit C, domain 1"/>
    <property type="match status" value="1"/>
</dbReference>
<evidence type="ECO:0000313" key="2">
    <source>
        <dbReference type="EMBL" id="ARP86790.1"/>
    </source>
</evidence>
<organism evidence="2 3">
    <name type="scientific">Bordetella genomosp. 9</name>
    <dbReference type="NCBI Taxonomy" id="1416803"/>
    <lineage>
        <taxon>Bacteria</taxon>
        <taxon>Pseudomonadati</taxon>
        <taxon>Pseudomonadota</taxon>
        <taxon>Betaproteobacteria</taxon>
        <taxon>Burkholderiales</taxon>
        <taxon>Alcaligenaceae</taxon>
        <taxon>Bordetella</taxon>
    </lineage>
</organism>
<dbReference type="Proteomes" id="UP000194139">
    <property type="component" value="Chromosome"/>
</dbReference>
<dbReference type="SUPFAM" id="SSF51556">
    <property type="entry name" value="Metallo-dependent hydrolases"/>
    <property type="match status" value="1"/>
</dbReference>
<reference evidence="2 3" key="1">
    <citation type="submission" date="2017-05" db="EMBL/GenBank/DDBJ databases">
        <title>Complete and WGS of Bordetella genogroups.</title>
        <authorList>
            <person name="Spilker T."/>
            <person name="LiPuma J."/>
        </authorList>
    </citation>
    <scope>NUCLEOTIDE SEQUENCE [LARGE SCALE GENOMIC DNA]</scope>
    <source>
        <strain evidence="2 3">AU17164</strain>
    </source>
</reference>
<dbReference type="PANTHER" id="PTHR43135">
    <property type="entry name" value="ALPHA-D-RIBOSE 1-METHYLPHOSPHONATE 5-TRIPHOSPHATE DIPHOSPHATASE"/>
    <property type="match status" value="1"/>
</dbReference>
<gene>
    <name evidence="2" type="ORF">CAL13_11655</name>
</gene>
<dbReference type="InterPro" id="IPR051781">
    <property type="entry name" value="Metallo-dep_Hydrolase"/>
</dbReference>
<protein>
    <submittedName>
        <fullName evidence="2">Dipeptidase</fullName>
    </submittedName>
</protein>
<dbReference type="InterPro" id="IPR006680">
    <property type="entry name" value="Amidohydro-rel"/>
</dbReference>
<dbReference type="CDD" id="cd01299">
    <property type="entry name" value="Met_dep_hydrolase_A"/>
    <property type="match status" value="1"/>
</dbReference>